<protein>
    <submittedName>
        <fullName evidence="1">Uncharacterized protein</fullName>
    </submittedName>
</protein>
<proteinExistence type="predicted"/>
<sequence length="226" mass="24259">QLRLQNVPGIGFGAVNINNCIFHPQQNQNGVVVDNAATFGFANMVGNTFIDVNLNTPTFLPLQIDINTQTSWIVEANQGVPNLVAFINSEVNANALVTTISAVATPTPILATTFIDNGSSRVTLNTSTGVITKNSRRSTYFTINLNFQVTLQTLPNNQNIQVGLLKNGTPSGPTTKIVIDRNDPINASLNIVGFADQGDNFQLYIQNDSSTDDLLVNNIQLAGVEA</sequence>
<gene>
    <name evidence="1" type="ORF">S01H1_67235</name>
</gene>
<organism evidence="1">
    <name type="scientific">marine sediment metagenome</name>
    <dbReference type="NCBI Taxonomy" id="412755"/>
    <lineage>
        <taxon>unclassified sequences</taxon>
        <taxon>metagenomes</taxon>
        <taxon>ecological metagenomes</taxon>
    </lineage>
</organism>
<accession>X0YJP5</accession>
<dbReference type="AlphaFoldDB" id="X0YJP5"/>
<feature type="non-terminal residue" evidence="1">
    <location>
        <position position="1"/>
    </location>
</feature>
<comment type="caution">
    <text evidence="1">The sequence shown here is derived from an EMBL/GenBank/DDBJ whole genome shotgun (WGS) entry which is preliminary data.</text>
</comment>
<reference evidence="1" key="1">
    <citation type="journal article" date="2014" name="Front. Microbiol.">
        <title>High frequency of phylogenetically diverse reductive dehalogenase-homologous genes in deep subseafloor sedimentary metagenomes.</title>
        <authorList>
            <person name="Kawai M."/>
            <person name="Futagami T."/>
            <person name="Toyoda A."/>
            <person name="Takaki Y."/>
            <person name="Nishi S."/>
            <person name="Hori S."/>
            <person name="Arai W."/>
            <person name="Tsubouchi T."/>
            <person name="Morono Y."/>
            <person name="Uchiyama I."/>
            <person name="Ito T."/>
            <person name="Fujiyama A."/>
            <person name="Inagaki F."/>
            <person name="Takami H."/>
        </authorList>
    </citation>
    <scope>NUCLEOTIDE SEQUENCE</scope>
    <source>
        <strain evidence="1">Expedition CK06-06</strain>
    </source>
</reference>
<name>X0YJP5_9ZZZZ</name>
<dbReference type="EMBL" id="BARS01044512">
    <property type="protein sequence ID" value="GAG36976.1"/>
    <property type="molecule type" value="Genomic_DNA"/>
</dbReference>
<evidence type="ECO:0000313" key="1">
    <source>
        <dbReference type="EMBL" id="GAG36976.1"/>
    </source>
</evidence>